<sequence length="109" mass="12152">MTVVCIDCGKPRTDTSGQRCRACYVASAAKARALRDHNANTGYAGPDHLSEDGARKLAERLTAYWDQRGPGTHRFWVETCHTYSGHWIFCVRSNLVRGLPPDETDERAA</sequence>
<evidence type="ECO:0000313" key="1">
    <source>
        <dbReference type="EMBL" id="KKK90474.1"/>
    </source>
</evidence>
<reference evidence="1" key="1">
    <citation type="journal article" date="2015" name="Nature">
        <title>Complex archaea that bridge the gap between prokaryotes and eukaryotes.</title>
        <authorList>
            <person name="Spang A."/>
            <person name="Saw J.H."/>
            <person name="Jorgensen S.L."/>
            <person name="Zaremba-Niedzwiedzka K."/>
            <person name="Martijn J."/>
            <person name="Lind A.E."/>
            <person name="van Eijk R."/>
            <person name="Schleper C."/>
            <person name="Guy L."/>
            <person name="Ettema T.J."/>
        </authorList>
    </citation>
    <scope>NUCLEOTIDE SEQUENCE</scope>
</reference>
<gene>
    <name evidence="1" type="ORF">LCGC14_2722660</name>
</gene>
<name>A0A0F9BIT3_9ZZZZ</name>
<organism evidence="1">
    <name type="scientific">marine sediment metagenome</name>
    <dbReference type="NCBI Taxonomy" id="412755"/>
    <lineage>
        <taxon>unclassified sequences</taxon>
        <taxon>metagenomes</taxon>
        <taxon>ecological metagenomes</taxon>
    </lineage>
</organism>
<comment type="caution">
    <text evidence="1">The sequence shown here is derived from an EMBL/GenBank/DDBJ whole genome shotgun (WGS) entry which is preliminary data.</text>
</comment>
<protein>
    <submittedName>
        <fullName evidence="1">Uncharacterized protein</fullName>
    </submittedName>
</protein>
<proteinExistence type="predicted"/>
<accession>A0A0F9BIT3</accession>
<dbReference type="AlphaFoldDB" id="A0A0F9BIT3"/>
<dbReference type="EMBL" id="LAZR01049089">
    <property type="protein sequence ID" value="KKK90474.1"/>
    <property type="molecule type" value="Genomic_DNA"/>
</dbReference>